<evidence type="ECO:0000313" key="2">
    <source>
        <dbReference type="Proteomes" id="UP000607653"/>
    </source>
</evidence>
<protein>
    <submittedName>
        <fullName evidence="1">Uncharacterized protein</fullName>
    </submittedName>
</protein>
<dbReference type="Proteomes" id="UP000607653">
    <property type="component" value="Unassembled WGS sequence"/>
</dbReference>
<sequence>MSMLIRSYQSFDLQNHSYEIHKWAYTTNEEKNNVRTRNT</sequence>
<dbReference type="AlphaFoldDB" id="A0A822XSG4"/>
<proteinExistence type="predicted"/>
<gene>
    <name evidence="1" type="ORF">HUJ06_023564</name>
</gene>
<reference evidence="1 2" key="1">
    <citation type="journal article" date="2020" name="Mol. Biol. Evol.">
        <title>Distinct Expression and Methylation Patterns for Genes with Different Fates following a Single Whole-Genome Duplication in Flowering Plants.</title>
        <authorList>
            <person name="Shi T."/>
            <person name="Rahmani R.S."/>
            <person name="Gugger P.F."/>
            <person name="Wang M."/>
            <person name="Li H."/>
            <person name="Zhang Y."/>
            <person name="Li Z."/>
            <person name="Wang Q."/>
            <person name="Van de Peer Y."/>
            <person name="Marchal K."/>
            <person name="Chen J."/>
        </authorList>
    </citation>
    <scope>NUCLEOTIDE SEQUENCE [LARGE SCALE GENOMIC DNA]</scope>
    <source>
        <tissue evidence="1">Leaf</tissue>
    </source>
</reference>
<name>A0A822XSG4_NELNU</name>
<keyword evidence="2" id="KW-1185">Reference proteome</keyword>
<comment type="caution">
    <text evidence="1">The sequence shown here is derived from an EMBL/GenBank/DDBJ whole genome shotgun (WGS) entry which is preliminary data.</text>
</comment>
<organism evidence="1 2">
    <name type="scientific">Nelumbo nucifera</name>
    <name type="common">Sacred lotus</name>
    <dbReference type="NCBI Taxonomy" id="4432"/>
    <lineage>
        <taxon>Eukaryota</taxon>
        <taxon>Viridiplantae</taxon>
        <taxon>Streptophyta</taxon>
        <taxon>Embryophyta</taxon>
        <taxon>Tracheophyta</taxon>
        <taxon>Spermatophyta</taxon>
        <taxon>Magnoliopsida</taxon>
        <taxon>Proteales</taxon>
        <taxon>Nelumbonaceae</taxon>
        <taxon>Nelumbo</taxon>
    </lineage>
</organism>
<accession>A0A822XSG4</accession>
<evidence type="ECO:0000313" key="1">
    <source>
        <dbReference type="EMBL" id="DAD22101.1"/>
    </source>
</evidence>
<dbReference type="EMBL" id="DUZY01000001">
    <property type="protein sequence ID" value="DAD22101.1"/>
    <property type="molecule type" value="Genomic_DNA"/>
</dbReference>